<dbReference type="Proteomes" id="UP001529421">
    <property type="component" value="Unassembled WGS sequence"/>
</dbReference>
<dbReference type="EMBL" id="JAUDDZ010000001">
    <property type="protein sequence ID" value="MDM8274167.1"/>
    <property type="molecule type" value="Genomic_DNA"/>
</dbReference>
<accession>A0ABT7V6P6</accession>
<name>A0ABT7V6P6_9ACTN</name>
<reference evidence="2" key="1">
    <citation type="submission" date="2023-06" db="EMBL/GenBank/DDBJ databases">
        <title>Identification and characterization of horizontal gene transfer across gut microbiota members of farm animals based on homology search.</title>
        <authorList>
            <person name="Zeman M."/>
            <person name="Kubasova T."/>
            <person name="Jahodarova E."/>
            <person name="Nykrynova M."/>
            <person name="Rychlik I."/>
        </authorList>
    </citation>
    <scope>NUCLEOTIDE SEQUENCE [LARGE SCALE GENOMIC DNA]</scope>
    <source>
        <strain evidence="2">154_Feed</strain>
    </source>
</reference>
<dbReference type="RefSeq" id="WP_289543952.1">
    <property type="nucleotide sequence ID" value="NZ_JAUDDZ010000001.1"/>
</dbReference>
<proteinExistence type="predicted"/>
<evidence type="ECO:0000313" key="1">
    <source>
        <dbReference type="EMBL" id="MDM8274167.1"/>
    </source>
</evidence>
<organism evidence="1 2">
    <name type="scientific">Enorma phocaeensis</name>
    <dbReference type="NCBI Taxonomy" id="1871019"/>
    <lineage>
        <taxon>Bacteria</taxon>
        <taxon>Bacillati</taxon>
        <taxon>Actinomycetota</taxon>
        <taxon>Coriobacteriia</taxon>
        <taxon>Coriobacteriales</taxon>
        <taxon>Coriobacteriaceae</taxon>
        <taxon>Enorma</taxon>
    </lineage>
</organism>
<gene>
    <name evidence="1" type="ORF">QUW28_01455</name>
</gene>
<evidence type="ECO:0000313" key="2">
    <source>
        <dbReference type="Proteomes" id="UP001529421"/>
    </source>
</evidence>
<comment type="caution">
    <text evidence="1">The sequence shown here is derived from an EMBL/GenBank/DDBJ whole genome shotgun (WGS) entry which is preliminary data.</text>
</comment>
<protein>
    <submittedName>
        <fullName evidence="1">Uncharacterized protein</fullName>
    </submittedName>
</protein>
<keyword evidence="2" id="KW-1185">Reference proteome</keyword>
<sequence length="50" mass="5441">MDSTFPMTTSQRNSAKATEAVFEVRLSEAAGRGIADIEMGRYVTLSNRAC</sequence>